<dbReference type="PROSITE" id="PS50404">
    <property type="entry name" value="GST_NTER"/>
    <property type="match status" value="1"/>
</dbReference>
<dbReference type="InterPro" id="IPR036249">
    <property type="entry name" value="Thioredoxin-like_sf"/>
</dbReference>
<dbReference type="InterPro" id="IPR040079">
    <property type="entry name" value="Glutathione_S-Trfase"/>
</dbReference>
<dbReference type="InterPro" id="IPR010987">
    <property type="entry name" value="Glutathione-S-Trfase_C-like"/>
</dbReference>
<dbReference type="SFLD" id="SFLDS00019">
    <property type="entry name" value="Glutathione_Transferase_(cytos"/>
    <property type="match status" value="1"/>
</dbReference>
<dbReference type="InterPro" id="IPR036282">
    <property type="entry name" value="Glutathione-S-Trfase_C_sf"/>
</dbReference>
<feature type="domain" description="GST N-terminal" evidence="1">
    <location>
        <begin position="1"/>
        <end position="82"/>
    </location>
</feature>
<dbReference type="EMBL" id="JAEDAK010000009">
    <property type="protein sequence ID" value="MBH9578097.1"/>
    <property type="molecule type" value="Genomic_DNA"/>
</dbReference>
<evidence type="ECO:0000313" key="3">
    <source>
        <dbReference type="EMBL" id="MBH9578097.1"/>
    </source>
</evidence>
<organism evidence="3 4">
    <name type="scientific">Inhella proteolytica</name>
    <dbReference type="NCBI Taxonomy" id="2795029"/>
    <lineage>
        <taxon>Bacteria</taxon>
        <taxon>Pseudomonadati</taxon>
        <taxon>Pseudomonadota</taxon>
        <taxon>Betaproteobacteria</taxon>
        <taxon>Burkholderiales</taxon>
        <taxon>Sphaerotilaceae</taxon>
        <taxon>Inhella</taxon>
    </lineage>
</organism>
<dbReference type="Gene3D" id="1.20.1050.10">
    <property type="match status" value="1"/>
</dbReference>
<proteinExistence type="predicted"/>
<evidence type="ECO:0000259" key="1">
    <source>
        <dbReference type="PROSITE" id="PS50404"/>
    </source>
</evidence>
<dbReference type="Pfam" id="PF13410">
    <property type="entry name" value="GST_C_2"/>
    <property type="match status" value="1"/>
</dbReference>
<dbReference type="PROSITE" id="PS50405">
    <property type="entry name" value="GST_CTER"/>
    <property type="match status" value="1"/>
</dbReference>
<dbReference type="SUPFAM" id="SSF52833">
    <property type="entry name" value="Thioredoxin-like"/>
    <property type="match status" value="1"/>
</dbReference>
<dbReference type="InterPro" id="IPR004045">
    <property type="entry name" value="Glutathione_S-Trfase_N"/>
</dbReference>
<name>A0A931J784_9BURK</name>
<reference evidence="3" key="1">
    <citation type="submission" date="2020-12" db="EMBL/GenBank/DDBJ databases">
        <title>The genome sequence of Inhella sp. 1Y17.</title>
        <authorList>
            <person name="Liu Y."/>
        </authorList>
    </citation>
    <scope>NUCLEOTIDE SEQUENCE</scope>
    <source>
        <strain evidence="3">1Y17</strain>
    </source>
</reference>
<dbReference type="Pfam" id="PF02798">
    <property type="entry name" value="GST_N"/>
    <property type="match status" value="1"/>
</dbReference>
<dbReference type="Proteomes" id="UP000613266">
    <property type="component" value="Unassembled WGS sequence"/>
</dbReference>
<dbReference type="RefSeq" id="WP_198111864.1">
    <property type="nucleotide sequence ID" value="NZ_JAEDAK010000009.1"/>
</dbReference>
<dbReference type="CDD" id="cd03057">
    <property type="entry name" value="GST_N_Beta"/>
    <property type="match status" value="1"/>
</dbReference>
<keyword evidence="4" id="KW-1185">Reference proteome</keyword>
<evidence type="ECO:0000259" key="2">
    <source>
        <dbReference type="PROSITE" id="PS50405"/>
    </source>
</evidence>
<sequence>METLQFFYSPGACSLALHVALEQSGLAFEPVCKRIAQGEHLDPAYRQIHPQARVPALWVGGESLTELPALLVYVAQRAPAARLLPDEPLAQARVLGLLAWLSSTLHIAFAHLWRGERFATEPEVWKHLEQVARAQLPGLFEELDARLPPQGWVGGAQPGIGDFAVLPFARWALRLGVPIGPRLQALLAAAAELPAVQRALAREGLESLTPAPL</sequence>
<feature type="domain" description="GST C-terminal" evidence="2">
    <location>
        <begin position="87"/>
        <end position="211"/>
    </location>
</feature>
<protein>
    <submittedName>
        <fullName evidence="3">Glutathione S-transferase</fullName>
    </submittedName>
</protein>
<dbReference type="PANTHER" id="PTHR44051:SF8">
    <property type="entry name" value="GLUTATHIONE S-TRANSFERASE GSTA"/>
    <property type="match status" value="1"/>
</dbReference>
<dbReference type="SFLD" id="SFLDG00358">
    <property type="entry name" value="Main_(cytGST)"/>
    <property type="match status" value="1"/>
</dbReference>
<dbReference type="PANTHER" id="PTHR44051">
    <property type="entry name" value="GLUTATHIONE S-TRANSFERASE-RELATED"/>
    <property type="match status" value="1"/>
</dbReference>
<comment type="caution">
    <text evidence="3">The sequence shown here is derived from an EMBL/GenBank/DDBJ whole genome shotgun (WGS) entry which is preliminary data.</text>
</comment>
<accession>A0A931J784</accession>
<dbReference type="AlphaFoldDB" id="A0A931J784"/>
<dbReference type="SUPFAM" id="SSF47616">
    <property type="entry name" value="GST C-terminal domain-like"/>
    <property type="match status" value="1"/>
</dbReference>
<gene>
    <name evidence="3" type="ORF">I7X39_14415</name>
</gene>
<dbReference type="Gene3D" id="3.40.30.10">
    <property type="entry name" value="Glutaredoxin"/>
    <property type="match status" value="1"/>
</dbReference>
<evidence type="ECO:0000313" key="4">
    <source>
        <dbReference type="Proteomes" id="UP000613266"/>
    </source>
</evidence>